<dbReference type="Gene3D" id="1.10.357.40">
    <property type="entry name" value="YbiA-like"/>
    <property type="match status" value="1"/>
</dbReference>
<dbReference type="EMBL" id="BTSY01000001">
    <property type="protein sequence ID" value="GMT12311.1"/>
    <property type="molecule type" value="Genomic_DNA"/>
</dbReference>
<protein>
    <recommendedName>
        <fullName evidence="1">NADAR domain-containing protein</fullName>
    </recommendedName>
</protein>
<dbReference type="EMBL" id="BTSY01000001">
    <property type="protein sequence ID" value="GMT12308.1"/>
    <property type="molecule type" value="Genomic_DNA"/>
</dbReference>
<comment type="caution">
    <text evidence="3">The sequence shown here is derived from an EMBL/GenBank/DDBJ whole genome shotgun (WGS) entry which is preliminary data.</text>
</comment>
<dbReference type="InterPro" id="IPR037238">
    <property type="entry name" value="YbiA-like_sf"/>
</dbReference>
<feature type="domain" description="NADAR" evidence="1">
    <location>
        <begin position="12"/>
        <end position="99"/>
    </location>
</feature>
<dbReference type="InterPro" id="IPR012816">
    <property type="entry name" value="NADAR"/>
</dbReference>
<evidence type="ECO:0000313" key="4">
    <source>
        <dbReference type="Proteomes" id="UP001432322"/>
    </source>
</evidence>
<keyword evidence="4" id="KW-1185">Reference proteome</keyword>
<dbReference type="SUPFAM" id="SSF143990">
    <property type="entry name" value="YbiA-like"/>
    <property type="match status" value="1"/>
</dbReference>
<dbReference type="CDD" id="cd15457">
    <property type="entry name" value="NADAR"/>
    <property type="match status" value="1"/>
</dbReference>
<evidence type="ECO:0000313" key="3">
    <source>
        <dbReference type="EMBL" id="GMT12311.1"/>
    </source>
</evidence>
<feature type="non-terminal residue" evidence="3">
    <location>
        <position position="100"/>
    </location>
</feature>
<organism evidence="3 4">
    <name type="scientific">Pristionchus fissidentatus</name>
    <dbReference type="NCBI Taxonomy" id="1538716"/>
    <lineage>
        <taxon>Eukaryota</taxon>
        <taxon>Metazoa</taxon>
        <taxon>Ecdysozoa</taxon>
        <taxon>Nematoda</taxon>
        <taxon>Chromadorea</taxon>
        <taxon>Rhabditida</taxon>
        <taxon>Rhabditina</taxon>
        <taxon>Diplogasteromorpha</taxon>
        <taxon>Diplogasteroidea</taxon>
        <taxon>Neodiplogasteridae</taxon>
        <taxon>Pristionchus</taxon>
    </lineage>
</organism>
<dbReference type="AlphaFoldDB" id="A0AAV5UZ31"/>
<dbReference type="Pfam" id="PF08719">
    <property type="entry name" value="NADAR"/>
    <property type="match status" value="1"/>
</dbReference>
<sequence length="100" mass="11897">SGEKFLLFFSRMSEFSNHHPAQFFDDKLRIDFKCSEQRYMYCKAAFFGDYVRARAILREDNPGKMKTLGSNIVGFRRIKWNEVSSGVMLEWLRMKFGQNH</sequence>
<proteinExistence type="predicted"/>
<accession>A0AAV5UZ31</accession>
<name>A0AAV5UZ31_9BILA</name>
<gene>
    <name evidence="2" type="ORF">PFISCL1PPCAC_3605</name>
    <name evidence="3" type="ORF">PFISCL1PPCAC_3608</name>
</gene>
<dbReference type="Proteomes" id="UP001432322">
    <property type="component" value="Unassembled WGS sequence"/>
</dbReference>
<evidence type="ECO:0000313" key="2">
    <source>
        <dbReference type="EMBL" id="GMT12308.1"/>
    </source>
</evidence>
<evidence type="ECO:0000259" key="1">
    <source>
        <dbReference type="Pfam" id="PF08719"/>
    </source>
</evidence>
<reference evidence="3" key="1">
    <citation type="submission" date="2023-10" db="EMBL/GenBank/DDBJ databases">
        <title>Genome assembly of Pristionchus species.</title>
        <authorList>
            <person name="Yoshida K."/>
            <person name="Sommer R.J."/>
        </authorList>
    </citation>
    <scope>NUCLEOTIDE SEQUENCE</scope>
    <source>
        <strain evidence="3">RS5133</strain>
    </source>
</reference>
<feature type="non-terminal residue" evidence="3">
    <location>
        <position position="1"/>
    </location>
</feature>